<evidence type="ECO:0000313" key="1">
    <source>
        <dbReference type="EMBL" id="SMC09571.1"/>
    </source>
</evidence>
<dbReference type="AlphaFoldDB" id="A0A1W1WTE3"/>
<dbReference type="STRING" id="1069081.SAMN05660197_1388"/>
<evidence type="ECO:0000313" key="2">
    <source>
        <dbReference type="Proteomes" id="UP000192602"/>
    </source>
</evidence>
<dbReference type="Proteomes" id="UP000192602">
    <property type="component" value="Unassembled WGS sequence"/>
</dbReference>
<protein>
    <submittedName>
        <fullName evidence="1">Uncharacterized protein</fullName>
    </submittedName>
</protein>
<sequence>MQKKLDRYEERLIIATKELKECQQKHNLNSCLKCKKIIGCRIRNEYVDAVYKSMNKGQGGGFEF</sequence>
<accession>A0A1W1WTE3</accession>
<dbReference type="OrthoDB" id="5334833at2"/>
<gene>
    <name evidence="1" type="ORF">SAMN05660197_1388</name>
</gene>
<dbReference type="EMBL" id="FWWZ01000001">
    <property type="protein sequence ID" value="SMC09571.1"/>
    <property type="molecule type" value="Genomic_DNA"/>
</dbReference>
<reference evidence="2" key="1">
    <citation type="submission" date="2017-04" db="EMBL/GenBank/DDBJ databases">
        <authorList>
            <person name="Varghese N."/>
            <person name="Submissions S."/>
        </authorList>
    </citation>
    <scope>NUCLEOTIDE SEQUENCE [LARGE SCALE GENOMIC DNA]</scope>
    <source>
        <strain evidence="2">DSM 16512</strain>
    </source>
</reference>
<proteinExistence type="predicted"/>
<keyword evidence="2" id="KW-1185">Reference proteome</keyword>
<organism evidence="1 2">
    <name type="scientific">Nitratiruptor tergarcus DSM 16512</name>
    <dbReference type="NCBI Taxonomy" id="1069081"/>
    <lineage>
        <taxon>Bacteria</taxon>
        <taxon>Pseudomonadati</taxon>
        <taxon>Campylobacterota</taxon>
        <taxon>Epsilonproteobacteria</taxon>
        <taxon>Nautiliales</taxon>
        <taxon>Nitratiruptoraceae</taxon>
        <taxon>Nitratiruptor</taxon>
    </lineage>
</organism>
<dbReference type="RefSeq" id="WP_084275791.1">
    <property type="nucleotide sequence ID" value="NZ_AP026671.1"/>
</dbReference>
<name>A0A1W1WTE3_9BACT</name>